<proteinExistence type="predicted"/>
<protein>
    <submittedName>
        <fullName evidence="1">Uncharacterized protein</fullName>
    </submittedName>
</protein>
<sequence length="98" mass="11234">MRSICPEKTYHESFVYEETDVPFSFVMLAVWWSGRFTSACGKKRDTHVGTWSFPAADITVLMSQEKYSVLVKNHLRSLRMVAASRNEPTAPPNGEQYE</sequence>
<name>A0A4U8V0G7_STECR</name>
<accession>A0A4U8V0G7</accession>
<dbReference type="Proteomes" id="UP000298663">
    <property type="component" value="Chromosome X"/>
</dbReference>
<evidence type="ECO:0000313" key="2">
    <source>
        <dbReference type="Proteomes" id="UP000298663"/>
    </source>
</evidence>
<dbReference type="EMBL" id="CM016762">
    <property type="protein sequence ID" value="TMS38795.1"/>
    <property type="molecule type" value="Genomic_DNA"/>
</dbReference>
<dbReference type="AlphaFoldDB" id="A0A4U8V0G7"/>
<comment type="caution">
    <text evidence="1">The sequence shown here is derived from an EMBL/GenBank/DDBJ whole genome shotgun (WGS) entry which is preliminary data.</text>
</comment>
<organism evidence="1 2">
    <name type="scientific">Steinernema carpocapsae</name>
    <name type="common">Entomopathogenic nematode</name>
    <dbReference type="NCBI Taxonomy" id="34508"/>
    <lineage>
        <taxon>Eukaryota</taxon>
        <taxon>Metazoa</taxon>
        <taxon>Ecdysozoa</taxon>
        <taxon>Nematoda</taxon>
        <taxon>Chromadorea</taxon>
        <taxon>Rhabditida</taxon>
        <taxon>Tylenchina</taxon>
        <taxon>Panagrolaimomorpha</taxon>
        <taxon>Strongyloidoidea</taxon>
        <taxon>Steinernematidae</taxon>
        <taxon>Steinernema</taxon>
    </lineage>
</organism>
<reference evidence="1 2" key="1">
    <citation type="journal article" date="2015" name="Genome Biol.">
        <title>Comparative genomics of Steinernema reveals deeply conserved gene regulatory networks.</title>
        <authorList>
            <person name="Dillman A.R."/>
            <person name="Macchietto M."/>
            <person name="Porter C.F."/>
            <person name="Rogers A."/>
            <person name="Williams B."/>
            <person name="Antoshechkin I."/>
            <person name="Lee M.M."/>
            <person name="Goodwin Z."/>
            <person name="Lu X."/>
            <person name="Lewis E.E."/>
            <person name="Goodrich-Blair H."/>
            <person name="Stock S.P."/>
            <person name="Adams B.J."/>
            <person name="Sternberg P.W."/>
            <person name="Mortazavi A."/>
        </authorList>
    </citation>
    <scope>NUCLEOTIDE SEQUENCE [LARGE SCALE GENOMIC DNA]</scope>
    <source>
        <strain evidence="1 2">ALL</strain>
    </source>
</reference>
<gene>
    <name evidence="1" type="ORF">L596_005438</name>
</gene>
<dbReference type="EMBL" id="AZBU02000001">
    <property type="protein sequence ID" value="TMS38795.1"/>
    <property type="molecule type" value="Genomic_DNA"/>
</dbReference>
<keyword evidence="2" id="KW-1185">Reference proteome</keyword>
<reference evidence="1 2" key="2">
    <citation type="journal article" date="2019" name="G3 (Bethesda)">
        <title>Hybrid Assembly of the Genome of the Entomopathogenic Nematode Steinernema carpocapsae Identifies the X-Chromosome.</title>
        <authorList>
            <person name="Serra L."/>
            <person name="Macchietto M."/>
            <person name="Macias-Munoz A."/>
            <person name="McGill C.J."/>
            <person name="Rodriguez I.M."/>
            <person name="Rodriguez B."/>
            <person name="Murad R."/>
            <person name="Mortazavi A."/>
        </authorList>
    </citation>
    <scope>NUCLEOTIDE SEQUENCE [LARGE SCALE GENOMIC DNA]</scope>
    <source>
        <strain evidence="1 2">ALL</strain>
    </source>
</reference>
<evidence type="ECO:0000313" key="1">
    <source>
        <dbReference type="EMBL" id="TMS38795.1"/>
    </source>
</evidence>